<evidence type="ECO:0000313" key="4">
    <source>
        <dbReference type="EMBL" id="MBM7129601.1"/>
    </source>
</evidence>
<name>A0ABS2KEK3_9GAMM</name>
<proteinExistence type="inferred from homology"/>
<dbReference type="RefSeq" id="WP_204631217.1">
    <property type="nucleotide sequence ID" value="NZ_BSOC01000003.1"/>
</dbReference>
<evidence type="ECO:0000259" key="3">
    <source>
        <dbReference type="Pfam" id="PF11954"/>
    </source>
</evidence>
<comment type="caution">
    <text evidence="4">The sequence shown here is derived from an EMBL/GenBank/DDBJ whole genome shotgun (WGS) entry which is preliminary data.</text>
</comment>
<comment type="similarity">
    <text evidence="1">Belongs to the beta-lactamase family.</text>
</comment>
<dbReference type="PANTHER" id="PTHR22935">
    <property type="entry name" value="PENICILLIN-BINDING PROTEIN"/>
    <property type="match status" value="1"/>
</dbReference>
<dbReference type="InterPro" id="IPR001466">
    <property type="entry name" value="Beta-lactam-related"/>
</dbReference>
<accession>A0ABS2KEK3</accession>
<evidence type="ECO:0000313" key="5">
    <source>
        <dbReference type="Proteomes" id="UP001430193"/>
    </source>
</evidence>
<organism evidence="4 5">
    <name type="scientific">Dyella mobilis</name>
    <dbReference type="NCBI Taxonomy" id="1849582"/>
    <lineage>
        <taxon>Bacteria</taxon>
        <taxon>Pseudomonadati</taxon>
        <taxon>Pseudomonadota</taxon>
        <taxon>Gammaproteobacteria</taxon>
        <taxon>Lysobacterales</taxon>
        <taxon>Rhodanobacteraceae</taxon>
        <taxon>Dyella</taxon>
    </lineage>
</organism>
<evidence type="ECO:0000256" key="1">
    <source>
        <dbReference type="ARBA" id="ARBA00038473"/>
    </source>
</evidence>
<dbReference type="EMBL" id="JADIKF010000038">
    <property type="protein sequence ID" value="MBM7129601.1"/>
    <property type="molecule type" value="Genomic_DNA"/>
</dbReference>
<feature type="domain" description="Peptidase S12 Pab87-related C-terminal" evidence="3">
    <location>
        <begin position="450"/>
        <end position="527"/>
    </location>
</feature>
<dbReference type="PANTHER" id="PTHR22935:SF95">
    <property type="entry name" value="BETA-LACTAMASE-LIKE 1-RELATED"/>
    <property type="match status" value="1"/>
</dbReference>
<dbReference type="Proteomes" id="UP001430193">
    <property type="component" value="Unassembled WGS sequence"/>
</dbReference>
<dbReference type="InterPro" id="IPR012338">
    <property type="entry name" value="Beta-lactam/transpept-like"/>
</dbReference>
<dbReference type="InterPro" id="IPR021860">
    <property type="entry name" value="Peptidase_S12_Pab87-rel_C"/>
</dbReference>
<dbReference type="Gene3D" id="3.40.710.10">
    <property type="entry name" value="DD-peptidase/beta-lactamase superfamily"/>
    <property type="match status" value="1"/>
</dbReference>
<keyword evidence="4" id="KW-0378">Hydrolase</keyword>
<dbReference type="InterPro" id="IPR051478">
    <property type="entry name" value="Beta-lactamase-like_AB/R"/>
</dbReference>
<dbReference type="Pfam" id="PF00144">
    <property type="entry name" value="Beta-lactamase"/>
    <property type="match status" value="1"/>
</dbReference>
<protein>
    <submittedName>
        <fullName evidence="4">Serine hydrolase</fullName>
    </submittedName>
</protein>
<feature type="domain" description="Beta-lactamase-related" evidence="2">
    <location>
        <begin position="17"/>
        <end position="329"/>
    </location>
</feature>
<dbReference type="SUPFAM" id="SSF56601">
    <property type="entry name" value="beta-lactamase/transpeptidase-like"/>
    <property type="match status" value="1"/>
</dbReference>
<gene>
    <name evidence="4" type="ORF">ISS99_08695</name>
</gene>
<dbReference type="Pfam" id="PF11954">
    <property type="entry name" value="DUF3471"/>
    <property type="match status" value="1"/>
</dbReference>
<sequence>MLAANAVAADSLIPARVEQAIRDRVAAGENPTVVVAVVDGSQSAIYEFGKLDSGAAPTPSTVYEIGSVTKTFTATLLANFVVKGQLRLDQPLSTLLPGFTIPSKDGKAITLANIAEQNSGLPRLPSNMKPADPTDPYADYDAAKLKQFLAAYTLPRDPGARYEYSNLAVGLLGYALGQHAGTGYPALLKSTIFDPLKMKDSSVGVSNPDPTGMAGGHDAMGKPVPGWHLDALAGAGAIRSTGADMLRYLQANMGLLPSPLLPAMQLAQTARTSAGSSTVQIGLIWMTQHDGRQPEIVWHNGMTGGYASFIGFTSDRKHGVVILTNAQVDVDDLGFASLRPDWQLEPSRKSVAMSPDQLKVYEGAYQLSPKMVLRLSLAGDQLMAQAAGQQGIPIYPSSRDEFFARIGGISMSFKRNADGSINRLVLHQHGDHPAPKITEAAAASIEGVKETTLDPAVLQQYVGRYNLVPDGTFVITVDQGQLMAKLASQPTFPIYASAKDHFFYRVVDAQIDFERDASGKVTALVLHQNGKTMRAPRAGG</sequence>
<keyword evidence="5" id="KW-1185">Reference proteome</keyword>
<reference evidence="4" key="1">
    <citation type="submission" date="2020-10" db="EMBL/GenBank/DDBJ databases">
        <title>Phylogeny of dyella-like bacteria.</title>
        <authorList>
            <person name="Fu J."/>
        </authorList>
    </citation>
    <scope>NUCLEOTIDE SEQUENCE</scope>
    <source>
        <strain evidence="4">DHON07</strain>
    </source>
</reference>
<dbReference type="GO" id="GO:0016787">
    <property type="term" value="F:hydrolase activity"/>
    <property type="evidence" value="ECO:0007669"/>
    <property type="project" value="UniProtKB-KW"/>
</dbReference>
<evidence type="ECO:0000259" key="2">
    <source>
        <dbReference type="Pfam" id="PF00144"/>
    </source>
</evidence>